<dbReference type="AlphaFoldDB" id="A0ABD2QGT3"/>
<organism evidence="1 2">
    <name type="scientific">Cichlidogyrus casuarinus</name>
    <dbReference type="NCBI Taxonomy" id="1844966"/>
    <lineage>
        <taxon>Eukaryota</taxon>
        <taxon>Metazoa</taxon>
        <taxon>Spiralia</taxon>
        <taxon>Lophotrochozoa</taxon>
        <taxon>Platyhelminthes</taxon>
        <taxon>Monogenea</taxon>
        <taxon>Monopisthocotylea</taxon>
        <taxon>Dactylogyridea</taxon>
        <taxon>Ancyrocephalidae</taxon>
        <taxon>Cichlidogyrus</taxon>
    </lineage>
</organism>
<name>A0ABD2QGT3_9PLAT</name>
<sequence>MERIVFPRPELCAGLSKEKKQTIFHQTKDDDHGWKVPDFYAKFEHLYAELLCQSKVEGLPFKSYEPTGAMISLRFSLN</sequence>
<evidence type="ECO:0000313" key="2">
    <source>
        <dbReference type="Proteomes" id="UP001626550"/>
    </source>
</evidence>
<comment type="caution">
    <text evidence="1">The sequence shown here is derived from an EMBL/GenBank/DDBJ whole genome shotgun (WGS) entry which is preliminary data.</text>
</comment>
<dbReference type="Proteomes" id="UP001626550">
    <property type="component" value="Unassembled WGS sequence"/>
</dbReference>
<reference evidence="1 2" key="1">
    <citation type="submission" date="2024-11" db="EMBL/GenBank/DDBJ databases">
        <title>Adaptive evolution of stress response genes in parasites aligns with host niche diversity.</title>
        <authorList>
            <person name="Hahn C."/>
            <person name="Resl P."/>
        </authorList>
    </citation>
    <scope>NUCLEOTIDE SEQUENCE [LARGE SCALE GENOMIC DNA]</scope>
    <source>
        <strain evidence="1">EGGRZ-B1_66</strain>
        <tissue evidence="1">Body</tissue>
    </source>
</reference>
<protein>
    <submittedName>
        <fullName evidence="1">Uncharacterized protein</fullName>
    </submittedName>
</protein>
<proteinExistence type="predicted"/>
<keyword evidence="2" id="KW-1185">Reference proteome</keyword>
<evidence type="ECO:0000313" key="1">
    <source>
        <dbReference type="EMBL" id="KAL3318753.1"/>
    </source>
</evidence>
<gene>
    <name evidence="1" type="ORF">Ciccas_002580</name>
</gene>
<dbReference type="EMBL" id="JBJKFK010000207">
    <property type="protein sequence ID" value="KAL3318753.1"/>
    <property type="molecule type" value="Genomic_DNA"/>
</dbReference>
<accession>A0ABD2QGT3</accession>